<dbReference type="SMART" id="SM00850">
    <property type="entry name" value="LytTR"/>
    <property type="match status" value="1"/>
</dbReference>
<dbReference type="Gene3D" id="3.40.50.2300">
    <property type="match status" value="1"/>
</dbReference>
<dbReference type="Proteomes" id="UP000199514">
    <property type="component" value="Unassembled WGS sequence"/>
</dbReference>
<gene>
    <name evidence="4" type="ORF">SAMN05421780_10788</name>
</gene>
<dbReference type="GO" id="GO:0000156">
    <property type="term" value="F:phosphorelay response regulator activity"/>
    <property type="evidence" value="ECO:0007669"/>
    <property type="project" value="InterPro"/>
</dbReference>
<evidence type="ECO:0000256" key="1">
    <source>
        <dbReference type="PROSITE-ProRule" id="PRU00169"/>
    </source>
</evidence>
<dbReference type="SMART" id="SM00448">
    <property type="entry name" value="REC"/>
    <property type="match status" value="1"/>
</dbReference>
<dbReference type="Pfam" id="PF04397">
    <property type="entry name" value="LytTR"/>
    <property type="match status" value="1"/>
</dbReference>
<evidence type="ECO:0000259" key="2">
    <source>
        <dbReference type="PROSITE" id="PS50110"/>
    </source>
</evidence>
<dbReference type="EMBL" id="FOLE01000007">
    <property type="protein sequence ID" value="SFC60834.1"/>
    <property type="molecule type" value="Genomic_DNA"/>
</dbReference>
<feature type="modified residue" description="4-aspartylphosphate" evidence="1">
    <location>
        <position position="54"/>
    </location>
</feature>
<dbReference type="OrthoDB" id="646623at2"/>
<accession>A0A1I1KIL4</accession>
<evidence type="ECO:0000313" key="4">
    <source>
        <dbReference type="EMBL" id="SFC60834.1"/>
    </source>
</evidence>
<dbReference type="PROSITE" id="PS50930">
    <property type="entry name" value="HTH_LYTTR"/>
    <property type="match status" value="1"/>
</dbReference>
<keyword evidence="1" id="KW-0597">Phosphoprotein</keyword>
<feature type="domain" description="HTH LytTR-type" evidence="3">
    <location>
        <begin position="155"/>
        <end position="262"/>
    </location>
</feature>
<dbReference type="PANTHER" id="PTHR37299:SF1">
    <property type="entry name" value="STAGE 0 SPORULATION PROTEIN A HOMOLOG"/>
    <property type="match status" value="1"/>
</dbReference>
<name>A0A1I1KIL4_9BACT</name>
<dbReference type="InterPro" id="IPR007492">
    <property type="entry name" value="LytTR_DNA-bd_dom"/>
</dbReference>
<dbReference type="SUPFAM" id="SSF52172">
    <property type="entry name" value="CheY-like"/>
    <property type="match status" value="1"/>
</dbReference>
<dbReference type="PANTHER" id="PTHR37299">
    <property type="entry name" value="TRANSCRIPTIONAL REGULATOR-RELATED"/>
    <property type="match status" value="1"/>
</dbReference>
<feature type="domain" description="Response regulatory" evidence="2">
    <location>
        <begin position="2"/>
        <end position="114"/>
    </location>
</feature>
<dbReference type="Pfam" id="PF00072">
    <property type="entry name" value="Response_reg"/>
    <property type="match status" value="1"/>
</dbReference>
<dbReference type="Gene3D" id="2.40.50.1020">
    <property type="entry name" value="LytTr DNA-binding domain"/>
    <property type="match status" value="1"/>
</dbReference>
<reference evidence="4 5" key="1">
    <citation type="submission" date="2016-10" db="EMBL/GenBank/DDBJ databases">
        <authorList>
            <person name="de Groot N.N."/>
        </authorList>
    </citation>
    <scope>NUCLEOTIDE SEQUENCE [LARGE SCALE GENOMIC DNA]</scope>
    <source>
        <strain evidence="4 5">DSM 6793</strain>
    </source>
</reference>
<keyword evidence="5" id="KW-1185">Reference proteome</keyword>
<dbReference type="RefSeq" id="WP_091513146.1">
    <property type="nucleotide sequence ID" value="NZ_FOLE01000007.1"/>
</dbReference>
<dbReference type="GO" id="GO:0003677">
    <property type="term" value="F:DNA binding"/>
    <property type="evidence" value="ECO:0007669"/>
    <property type="project" value="UniProtKB-KW"/>
</dbReference>
<evidence type="ECO:0000259" key="3">
    <source>
        <dbReference type="PROSITE" id="PS50930"/>
    </source>
</evidence>
<keyword evidence="4" id="KW-0238">DNA-binding</keyword>
<evidence type="ECO:0000313" key="5">
    <source>
        <dbReference type="Proteomes" id="UP000199514"/>
    </source>
</evidence>
<dbReference type="AlphaFoldDB" id="A0A1I1KIL4"/>
<protein>
    <submittedName>
        <fullName evidence="4">DNA-binding response regulator, LytR/AlgR family</fullName>
    </submittedName>
</protein>
<dbReference type="PROSITE" id="PS50110">
    <property type="entry name" value="RESPONSE_REGULATORY"/>
    <property type="match status" value="1"/>
</dbReference>
<sequence length="262" mass="30152">MKVLIIEDETFAQLELKRLLLLCRPDIEVVDCIDSVEEATEQIPKANIDLIFMDIQLSDGLSFEIFSKINPSAPVIFTTAYDEYAIKAFKVNSIDYLLKPIEKEALNAALLKYEQLGEHYRSTAQTPAATPQPTLQLHQIEQLLNLNQQQYKTRFMVSLGEKIRHVNAEQIAYFFADGDMVCLVTTDKRKYAIAYTLDQLECQLNPQDFFRINRTYITNIQAIGEITKHFNSRLKIALAPTPTEEILVSRARVQQFMQWLGR</sequence>
<dbReference type="InterPro" id="IPR046947">
    <property type="entry name" value="LytR-like"/>
</dbReference>
<dbReference type="InterPro" id="IPR001789">
    <property type="entry name" value="Sig_transdc_resp-reg_receiver"/>
</dbReference>
<dbReference type="InterPro" id="IPR011006">
    <property type="entry name" value="CheY-like_superfamily"/>
</dbReference>
<proteinExistence type="predicted"/>
<organism evidence="4 5">
    <name type="scientific">Flexibacter flexilis DSM 6793</name>
    <dbReference type="NCBI Taxonomy" id="927664"/>
    <lineage>
        <taxon>Bacteria</taxon>
        <taxon>Pseudomonadati</taxon>
        <taxon>Bacteroidota</taxon>
        <taxon>Cytophagia</taxon>
        <taxon>Cytophagales</taxon>
        <taxon>Flexibacteraceae</taxon>
        <taxon>Flexibacter</taxon>
    </lineage>
</organism>
<dbReference type="STRING" id="927664.SAMN05421780_10788"/>